<proteinExistence type="predicted"/>
<organism evidence="1">
    <name type="scientific">marine sediment metagenome</name>
    <dbReference type="NCBI Taxonomy" id="412755"/>
    <lineage>
        <taxon>unclassified sequences</taxon>
        <taxon>metagenomes</taxon>
        <taxon>ecological metagenomes</taxon>
    </lineage>
</organism>
<reference evidence="1" key="1">
    <citation type="journal article" date="2015" name="Nature">
        <title>Complex archaea that bridge the gap between prokaryotes and eukaryotes.</title>
        <authorList>
            <person name="Spang A."/>
            <person name="Saw J.H."/>
            <person name="Jorgensen S.L."/>
            <person name="Zaremba-Niedzwiedzka K."/>
            <person name="Martijn J."/>
            <person name="Lind A.E."/>
            <person name="van Eijk R."/>
            <person name="Schleper C."/>
            <person name="Guy L."/>
            <person name="Ettema T.J."/>
        </authorList>
    </citation>
    <scope>NUCLEOTIDE SEQUENCE</scope>
</reference>
<name>A0A0F9QMT0_9ZZZZ</name>
<dbReference type="EMBL" id="LAZR01003819">
    <property type="protein sequence ID" value="KKN14416.1"/>
    <property type="molecule type" value="Genomic_DNA"/>
</dbReference>
<comment type="caution">
    <text evidence="1">The sequence shown here is derived from an EMBL/GenBank/DDBJ whole genome shotgun (WGS) entry which is preliminary data.</text>
</comment>
<gene>
    <name evidence="1" type="ORF">LCGC14_0996300</name>
</gene>
<evidence type="ECO:0000313" key="1">
    <source>
        <dbReference type="EMBL" id="KKN14416.1"/>
    </source>
</evidence>
<dbReference type="AlphaFoldDB" id="A0A0F9QMT0"/>
<protein>
    <submittedName>
        <fullName evidence="1">Uncharacterized protein</fullName>
    </submittedName>
</protein>
<accession>A0A0F9QMT0</accession>
<sequence length="96" mass="11019">MKKMMVMAIAALGFTAPAFADTQKSFSEQMQAQKTQLRPHVFNFFSDRYQQIEAQNAIKPVNLSFKEQLDSQKGQLRTQEFNPISDAYLQTTSRHS</sequence>